<comment type="caution">
    <text evidence="1">The sequence shown here is derived from an EMBL/GenBank/DDBJ whole genome shotgun (WGS) entry which is preliminary data.</text>
</comment>
<organism evidence="1 2">
    <name type="scientific">Entomophthora muscae</name>
    <dbReference type="NCBI Taxonomy" id="34485"/>
    <lineage>
        <taxon>Eukaryota</taxon>
        <taxon>Fungi</taxon>
        <taxon>Fungi incertae sedis</taxon>
        <taxon>Zoopagomycota</taxon>
        <taxon>Entomophthoromycotina</taxon>
        <taxon>Entomophthoromycetes</taxon>
        <taxon>Entomophthorales</taxon>
        <taxon>Entomophthoraceae</taxon>
        <taxon>Entomophthora</taxon>
    </lineage>
</organism>
<reference evidence="1" key="1">
    <citation type="submission" date="2022-04" db="EMBL/GenBank/DDBJ databases">
        <title>Genome of the entomopathogenic fungus Entomophthora muscae.</title>
        <authorList>
            <person name="Elya C."/>
            <person name="Lovett B.R."/>
            <person name="Lee E."/>
            <person name="Macias A.M."/>
            <person name="Hajek A.E."/>
            <person name="De Bivort B.L."/>
            <person name="Kasson M.T."/>
            <person name="De Fine Licht H.H."/>
            <person name="Stajich J.E."/>
        </authorList>
    </citation>
    <scope>NUCLEOTIDE SEQUENCE</scope>
    <source>
        <strain evidence="1">Berkeley</strain>
    </source>
</reference>
<evidence type="ECO:0000313" key="1">
    <source>
        <dbReference type="EMBL" id="KAJ9048261.1"/>
    </source>
</evidence>
<accession>A0ACC2RDZ4</accession>
<name>A0ACC2RDZ4_9FUNG</name>
<dbReference type="EMBL" id="QTSX02007465">
    <property type="protein sequence ID" value="KAJ9048261.1"/>
    <property type="molecule type" value="Genomic_DNA"/>
</dbReference>
<dbReference type="Proteomes" id="UP001165960">
    <property type="component" value="Unassembled WGS sequence"/>
</dbReference>
<evidence type="ECO:0000313" key="2">
    <source>
        <dbReference type="Proteomes" id="UP001165960"/>
    </source>
</evidence>
<sequence length="77" mass="8694">MQDELDKVPAARVSVNPPPSHSEEGGCYPGLEGRPRIFCAVAMNNLAQEVRELVKSHDELENNLHVRSCPYWCKFIN</sequence>
<proteinExistence type="predicted"/>
<keyword evidence="2" id="KW-1185">Reference proteome</keyword>
<protein>
    <submittedName>
        <fullName evidence="1">Uncharacterized protein</fullName>
    </submittedName>
</protein>
<gene>
    <name evidence="1" type="ORF">DSO57_1036773</name>
</gene>